<dbReference type="AlphaFoldDB" id="A0A7Z8YQA5"/>
<proteinExistence type="predicted"/>
<dbReference type="Proteomes" id="UP000270205">
    <property type="component" value="Unassembled WGS sequence"/>
</dbReference>
<dbReference type="InterPro" id="IPR046228">
    <property type="entry name" value="DUF6261"/>
</dbReference>
<name>A0A7Z8YQA5_9FLAO</name>
<evidence type="ECO:0008006" key="3">
    <source>
        <dbReference type="Google" id="ProtNLM"/>
    </source>
</evidence>
<reference evidence="1 2" key="1">
    <citation type="submission" date="2018-11" db="EMBL/GenBank/DDBJ databases">
        <authorList>
            <consortium name="Pathogen Informatics"/>
        </authorList>
    </citation>
    <scope>NUCLEOTIDE SEQUENCE [LARGE SCALE GENOMIC DNA]</scope>
    <source>
        <strain evidence="1 2">NCTC12929</strain>
    </source>
</reference>
<organism evidence="1 2">
    <name type="scientific">Bergeyella zoohelcum</name>
    <dbReference type="NCBI Taxonomy" id="1015"/>
    <lineage>
        <taxon>Bacteria</taxon>
        <taxon>Pseudomonadati</taxon>
        <taxon>Bacteroidota</taxon>
        <taxon>Flavobacteriia</taxon>
        <taxon>Flavobacteriales</taxon>
        <taxon>Weeksellaceae</taxon>
        <taxon>Bergeyella</taxon>
    </lineage>
</organism>
<dbReference type="EMBL" id="UYIV01000001">
    <property type="protein sequence ID" value="VDH03565.1"/>
    <property type="molecule type" value="Genomic_DNA"/>
</dbReference>
<evidence type="ECO:0000313" key="1">
    <source>
        <dbReference type="EMBL" id="VDH03565.1"/>
    </source>
</evidence>
<protein>
    <recommendedName>
        <fullName evidence="3">Hemagglutinin protein HagB</fullName>
    </recommendedName>
</protein>
<dbReference type="Pfam" id="PF19775">
    <property type="entry name" value="DUF6261"/>
    <property type="match status" value="1"/>
</dbReference>
<sequence>MITKSNLKNIRIMAFVQVMNNIKSFLAKENLETLNLTALATVFNAQLSALEEAIKPLRKNENTAKIKQLDHKRDMLLMGFIKHCRLFQTFPEEAPSQAAKKLVIVIEKYGKNPQKQGLREETAIIRNLLADLEVTDLAQAVTTIGATKWLEHLKTTNAELEKLHTERTEEQSAIEVGKTKAEREKMQEAFDQLVIAINGLSLINGKEKYQSLINAINLEIKEAFMK</sequence>
<gene>
    <name evidence="1" type="ORF">NCTC12929_00951</name>
</gene>
<dbReference type="RefSeq" id="WP_125150984.1">
    <property type="nucleotide sequence ID" value="NZ_UYIV01000001.1"/>
</dbReference>
<evidence type="ECO:0000313" key="2">
    <source>
        <dbReference type="Proteomes" id="UP000270205"/>
    </source>
</evidence>
<accession>A0A7Z8YQA5</accession>
<comment type="caution">
    <text evidence="1">The sequence shown here is derived from an EMBL/GenBank/DDBJ whole genome shotgun (WGS) entry which is preliminary data.</text>
</comment>